<organism evidence="9 10">
    <name type="scientific">Aeoliella mucimassa</name>
    <dbReference type="NCBI Taxonomy" id="2527972"/>
    <lineage>
        <taxon>Bacteria</taxon>
        <taxon>Pseudomonadati</taxon>
        <taxon>Planctomycetota</taxon>
        <taxon>Planctomycetia</taxon>
        <taxon>Pirellulales</taxon>
        <taxon>Lacipirellulaceae</taxon>
        <taxon>Aeoliella</taxon>
    </lineage>
</organism>
<keyword evidence="4 7" id="KW-0732">Signal</keyword>
<evidence type="ECO:0000259" key="8">
    <source>
        <dbReference type="Pfam" id="PF01120"/>
    </source>
</evidence>
<sequence length="574" mass="63153" precursor="true">MSLRCLFLTYFAGLTICFSPLAAMAETPAERDARMEWWREAKFGMFIHWGVYSVPAGTYHEKQIGGIGEWIMRQAEIPVAEYRGYAQDFNPVKYEPEAWAKLAKDAGMRYVVITSKHHDGFALYDSAVTDWDIADASPYGKDLLKPLAQAVRGEGLKFGLYYSQAQDWTHPGGAKAGYGEGDSWDDASKGDFDEYLKTVAVPQTEEILTKFQPDILWWDTPVWMSAERAAPLNALLADHPQIITNNRLGGGFRGDTETPEQHIPATGYKDRDWETCMTMNGTWGFKSYDHNWKSTETLLHNLVDIVSKGGNYLLNVGPTSEGEIPQASIDRLHEIGKWMDVNGDSIYGTTASPCRIPVWGRITSKPNRLYLHVFDWPADGKLVVPVEVAHVGACRALADPSKTYQVSASEAGVVVQLTGSALDKIDTVLQLDIEGTPTEIIERIVPGADGKVQLTAADAHGEGSVQQEQIDGKTSLGFWTESQDKVAWYLDLPAGRYQLQATVAAPSTSKLTASIGAAKASVAVQSTGSYQEFESQDWGTIEVAKAGECVFELQPVKAGWRPINLRGVTLTLAE</sequence>
<dbReference type="GO" id="GO:0016139">
    <property type="term" value="P:glycoside catabolic process"/>
    <property type="evidence" value="ECO:0007669"/>
    <property type="project" value="TreeGrafter"/>
</dbReference>
<evidence type="ECO:0000256" key="4">
    <source>
        <dbReference type="ARBA" id="ARBA00022729"/>
    </source>
</evidence>
<dbReference type="SUPFAM" id="SSF51445">
    <property type="entry name" value="(Trans)glycosidases"/>
    <property type="match status" value="1"/>
</dbReference>
<dbReference type="InterPro" id="IPR013780">
    <property type="entry name" value="Glyco_hydro_b"/>
</dbReference>
<dbReference type="EC" id="3.2.1.51" evidence="3"/>
<dbReference type="OrthoDB" id="107551at2"/>
<feature type="signal peptide" evidence="7">
    <location>
        <begin position="1"/>
        <end position="25"/>
    </location>
</feature>
<dbReference type="AlphaFoldDB" id="A0A518ALQ5"/>
<feature type="domain" description="Glycoside hydrolase family 29 N-terminal" evidence="8">
    <location>
        <begin position="31"/>
        <end position="344"/>
    </location>
</feature>
<evidence type="ECO:0000256" key="5">
    <source>
        <dbReference type="ARBA" id="ARBA00022801"/>
    </source>
</evidence>
<dbReference type="GO" id="GO:0006004">
    <property type="term" value="P:fucose metabolic process"/>
    <property type="evidence" value="ECO:0007669"/>
    <property type="project" value="InterPro"/>
</dbReference>
<evidence type="ECO:0000313" key="10">
    <source>
        <dbReference type="Proteomes" id="UP000315750"/>
    </source>
</evidence>
<accession>A0A518ALQ5</accession>
<keyword evidence="5" id="KW-0378">Hydrolase</keyword>
<evidence type="ECO:0000256" key="3">
    <source>
        <dbReference type="ARBA" id="ARBA00012662"/>
    </source>
</evidence>
<dbReference type="InterPro" id="IPR000933">
    <property type="entry name" value="Glyco_hydro_29"/>
</dbReference>
<dbReference type="Proteomes" id="UP000315750">
    <property type="component" value="Chromosome"/>
</dbReference>
<feature type="chain" id="PRO_5022164875" description="alpha-L-fucosidase" evidence="7">
    <location>
        <begin position="26"/>
        <end position="574"/>
    </location>
</feature>
<dbReference type="PANTHER" id="PTHR10030">
    <property type="entry name" value="ALPHA-L-FUCOSIDASE"/>
    <property type="match status" value="1"/>
</dbReference>
<evidence type="ECO:0000313" key="9">
    <source>
        <dbReference type="EMBL" id="QDU55634.1"/>
    </source>
</evidence>
<dbReference type="GO" id="GO:0005764">
    <property type="term" value="C:lysosome"/>
    <property type="evidence" value="ECO:0007669"/>
    <property type="project" value="TreeGrafter"/>
</dbReference>
<dbReference type="SMART" id="SM00812">
    <property type="entry name" value="Alpha_L_fucos"/>
    <property type="match status" value="1"/>
</dbReference>
<evidence type="ECO:0000256" key="6">
    <source>
        <dbReference type="ARBA" id="ARBA00023295"/>
    </source>
</evidence>
<keyword evidence="6" id="KW-0326">Glycosidase</keyword>
<dbReference type="GO" id="GO:0004560">
    <property type="term" value="F:alpha-L-fucosidase activity"/>
    <property type="evidence" value="ECO:0007669"/>
    <property type="project" value="InterPro"/>
</dbReference>
<evidence type="ECO:0000256" key="2">
    <source>
        <dbReference type="ARBA" id="ARBA00007951"/>
    </source>
</evidence>
<comment type="function">
    <text evidence="1">Alpha-L-fucosidase is responsible for hydrolyzing the alpha-1,6-linked fucose joined to the reducing-end N-acetylglucosamine of the carbohydrate moieties of glycoproteins.</text>
</comment>
<dbReference type="InterPro" id="IPR016286">
    <property type="entry name" value="FUC_metazoa-typ"/>
</dbReference>
<dbReference type="PANTHER" id="PTHR10030:SF37">
    <property type="entry name" value="ALPHA-L-FUCOSIDASE-RELATED"/>
    <property type="match status" value="1"/>
</dbReference>
<dbReference type="Gene3D" id="3.20.20.80">
    <property type="entry name" value="Glycosidases"/>
    <property type="match status" value="1"/>
</dbReference>
<evidence type="ECO:0000256" key="7">
    <source>
        <dbReference type="SAM" id="SignalP"/>
    </source>
</evidence>
<protein>
    <recommendedName>
        <fullName evidence="3">alpha-L-fucosidase</fullName>
        <ecNumber evidence="3">3.2.1.51</ecNumber>
    </recommendedName>
</protein>
<comment type="similarity">
    <text evidence="2">Belongs to the glycosyl hydrolase 29 family.</text>
</comment>
<keyword evidence="10" id="KW-1185">Reference proteome</keyword>
<dbReference type="SUPFAM" id="SSF49785">
    <property type="entry name" value="Galactose-binding domain-like"/>
    <property type="match status" value="1"/>
</dbReference>
<gene>
    <name evidence="9" type="ORF">Pan181_18270</name>
</gene>
<dbReference type="Gene3D" id="2.60.120.260">
    <property type="entry name" value="Galactose-binding domain-like"/>
    <property type="match status" value="1"/>
</dbReference>
<evidence type="ECO:0000256" key="1">
    <source>
        <dbReference type="ARBA" id="ARBA00004071"/>
    </source>
</evidence>
<proteinExistence type="inferred from homology"/>
<dbReference type="EMBL" id="CP036278">
    <property type="protein sequence ID" value="QDU55634.1"/>
    <property type="molecule type" value="Genomic_DNA"/>
</dbReference>
<dbReference type="InterPro" id="IPR017853">
    <property type="entry name" value="GH"/>
</dbReference>
<dbReference type="Gene3D" id="2.60.40.1180">
    <property type="entry name" value="Golgi alpha-mannosidase II"/>
    <property type="match status" value="1"/>
</dbReference>
<name>A0A518ALQ5_9BACT</name>
<dbReference type="PRINTS" id="PR00741">
    <property type="entry name" value="GLHYDRLASE29"/>
</dbReference>
<reference evidence="9 10" key="1">
    <citation type="submission" date="2019-02" db="EMBL/GenBank/DDBJ databases">
        <title>Deep-cultivation of Planctomycetes and their phenomic and genomic characterization uncovers novel biology.</title>
        <authorList>
            <person name="Wiegand S."/>
            <person name="Jogler M."/>
            <person name="Boedeker C."/>
            <person name="Pinto D."/>
            <person name="Vollmers J."/>
            <person name="Rivas-Marin E."/>
            <person name="Kohn T."/>
            <person name="Peeters S.H."/>
            <person name="Heuer A."/>
            <person name="Rast P."/>
            <person name="Oberbeckmann S."/>
            <person name="Bunk B."/>
            <person name="Jeske O."/>
            <person name="Meyerdierks A."/>
            <person name="Storesund J.E."/>
            <person name="Kallscheuer N."/>
            <person name="Luecker S."/>
            <person name="Lage O.M."/>
            <person name="Pohl T."/>
            <person name="Merkel B.J."/>
            <person name="Hornburger P."/>
            <person name="Mueller R.-W."/>
            <person name="Bruemmer F."/>
            <person name="Labrenz M."/>
            <person name="Spormann A.M."/>
            <person name="Op den Camp H."/>
            <person name="Overmann J."/>
            <person name="Amann R."/>
            <person name="Jetten M.S.M."/>
            <person name="Mascher T."/>
            <person name="Medema M.H."/>
            <person name="Devos D.P."/>
            <person name="Kaster A.-K."/>
            <person name="Ovreas L."/>
            <person name="Rohde M."/>
            <person name="Galperin M.Y."/>
            <person name="Jogler C."/>
        </authorList>
    </citation>
    <scope>NUCLEOTIDE SEQUENCE [LARGE SCALE GENOMIC DNA]</scope>
    <source>
        <strain evidence="9 10">Pan181</strain>
    </source>
</reference>
<dbReference type="Pfam" id="PF01120">
    <property type="entry name" value="Alpha_L_fucos"/>
    <property type="match status" value="1"/>
</dbReference>
<dbReference type="KEGG" id="amuc:Pan181_18270"/>
<dbReference type="RefSeq" id="WP_145246471.1">
    <property type="nucleotide sequence ID" value="NZ_CP036278.1"/>
</dbReference>
<dbReference type="InterPro" id="IPR057739">
    <property type="entry name" value="Glyco_hydro_29_N"/>
</dbReference>
<dbReference type="InterPro" id="IPR008979">
    <property type="entry name" value="Galactose-bd-like_sf"/>
</dbReference>